<gene>
    <name evidence="2" type="ORF">CAMP_LOCUS18677</name>
</gene>
<dbReference type="AlphaFoldDB" id="A0A9P1NAT0"/>
<keyword evidence="1" id="KW-0560">Oxidoreductase</keyword>
<dbReference type="InterPro" id="IPR002347">
    <property type="entry name" value="SDR_fam"/>
</dbReference>
<dbReference type="InterPro" id="IPR020904">
    <property type="entry name" value="Sc_DH/Rdtase_CS"/>
</dbReference>
<accession>A0A9P1NAT0</accession>
<dbReference type="PROSITE" id="PS00061">
    <property type="entry name" value="ADH_SHORT"/>
    <property type="match status" value="1"/>
</dbReference>
<proteinExistence type="predicted"/>
<dbReference type="OrthoDB" id="2102561at2759"/>
<keyword evidence="3" id="KW-1185">Reference proteome</keyword>
<dbReference type="PANTHER" id="PTHR43313">
    <property type="entry name" value="SHORT-CHAIN DEHYDROGENASE/REDUCTASE FAMILY 9C"/>
    <property type="match status" value="1"/>
</dbReference>
<dbReference type="Proteomes" id="UP001152747">
    <property type="component" value="Unassembled WGS sequence"/>
</dbReference>
<dbReference type="PRINTS" id="PR00081">
    <property type="entry name" value="GDHRDH"/>
</dbReference>
<sequence length="330" mass="37493">MVCFGCIALVLLTTYVIYKAYFYFASQYNDRYYVQSVVISGCDTGFGNLLATRLANQGTFVIAGLYNLKNEHSIRENIKNQKNIVFHQLDVSKDESVKEFADFVGTTVKGKGVWGVVANAGILGNTGPDDWLNVNDYINTMQVNTFGVMRFIQNLKKYVKVQKGRVVIISSISGRTPRPTVGPYCVSKHAVEAYADVIRHELSDFGVSVHMLEPGFFTTPITQTATNDLDKVWERLDEETKTEYGKKFFDDYKKSRFSRLSHCADNLNPVLDAYEHALFGTYPKSRYWVGMDTVLFYIPLATLPTFAQNWFIAIQRRNRPTPAAMIERTH</sequence>
<dbReference type="PANTHER" id="PTHR43313:SF18">
    <property type="entry name" value="DIETARY RESTRICTION DOWN REGULATED"/>
    <property type="match status" value="1"/>
</dbReference>
<dbReference type="InterPro" id="IPR036291">
    <property type="entry name" value="NAD(P)-bd_dom_sf"/>
</dbReference>
<organism evidence="2 3">
    <name type="scientific">Caenorhabditis angaria</name>
    <dbReference type="NCBI Taxonomy" id="860376"/>
    <lineage>
        <taxon>Eukaryota</taxon>
        <taxon>Metazoa</taxon>
        <taxon>Ecdysozoa</taxon>
        <taxon>Nematoda</taxon>
        <taxon>Chromadorea</taxon>
        <taxon>Rhabditida</taxon>
        <taxon>Rhabditina</taxon>
        <taxon>Rhabditomorpha</taxon>
        <taxon>Rhabditoidea</taxon>
        <taxon>Rhabditidae</taxon>
        <taxon>Peloderinae</taxon>
        <taxon>Caenorhabditis</taxon>
    </lineage>
</organism>
<dbReference type="SUPFAM" id="SSF51735">
    <property type="entry name" value="NAD(P)-binding Rossmann-fold domains"/>
    <property type="match status" value="1"/>
</dbReference>
<dbReference type="GO" id="GO:0016491">
    <property type="term" value="F:oxidoreductase activity"/>
    <property type="evidence" value="ECO:0007669"/>
    <property type="project" value="UniProtKB-KW"/>
</dbReference>
<comment type="caution">
    <text evidence="2">The sequence shown here is derived from an EMBL/GenBank/DDBJ whole genome shotgun (WGS) entry which is preliminary data.</text>
</comment>
<dbReference type="Pfam" id="PF00106">
    <property type="entry name" value="adh_short"/>
    <property type="match status" value="1"/>
</dbReference>
<dbReference type="EMBL" id="CANHGI010000006">
    <property type="protein sequence ID" value="CAI5456040.1"/>
    <property type="molecule type" value="Genomic_DNA"/>
</dbReference>
<name>A0A9P1NAT0_9PELO</name>
<reference evidence="2" key="1">
    <citation type="submission" date="2022-11" db="EMBL/GenBank/DDBJ databases">
        <authorList>
            <person name="Kikuchi T."/>
        </authorList>
    </citation>
    <scope>NUCLEOTIDE SEQUENCE</scope>
    <source>
        <strain evidence="2">PS1010</strain>
    </source>
</reference>
<evidence type="ECO:0000256" key="1">
    <source>
        <dbReference type="ARBA" id="ARBA00023002"/>
    </source>
</evidence>
<dbReference type="Gene3D" id="3.40.50.720">
    <property type="entry name" value="NAD(P)-binding Rossmann-like Domain"/>
    <property type="match status" value="1"/>
</dbReference>
<evidence type="ECO:0000313" key="3">
    <source>
        <dbReference type="Proteomes" id="UP001152747"/>
    </source>
</evidence>
<protein>
    <submittedName>
        <fullName evidence="2">Uncharacterized protein</fullName>
    </submittedName>
</protein>
<dbReference type="GO" id="GO:0008202">
    <property type="term" value="P:steroid metabolic process"/>
    <property type="evidence" value="ECO:0007669"/>
    <property type="project" value="TreeGrafter"/>
</dbReference>
<evidence type="ECO:0000313" key="2">
    <source>
        <dbReference type="EMBL" id="CAI5456040.1"/>
    </source>
</evidence>